<protein>
    <submittedName>
        <fullName evidence="8">Response regulator</fullName>
    </submittedName>
</protein>
<comment type="caution">
    <text evidence="8">The sequence shown here is derived from an EMBL/GenBank/DDBJ whole genome shotgun (WGS) entry which is preliminary data.</text>
</comment>
<evidence type="ECO:0000313" key="8">
    <source>
        <dbReference type="EMBL" id="MBX8645033.1"/>
    </source>
</evidence>
<evidence type="ECO:0000256" key="5">
    <source>
        <dbReference type="ARBA" id="ARBA00023163"/>
    </source>
</evidence>
<dbReference type="GO" id="GO:0032993">
    <property type="term" value="C:protein-DNA complex"/>
    <property type="evidence" value="ECO:0007669"/>
    <property type="project" value="TreeGrafter"/>
</dbReference>
<dbReference type="GO" id="GO:0000976">
    <property type="term" value="F:transcription cis-regulatory region binding"/>
    <property type="evidence" value="ECO:0007669"/>
    <property type="project" value="TreeGrafter"/>
</dbReference>
<dbReference type="SMART" id="SM00448">
    <property type="entry name" value="REC"/>
    <property type="match status" value="1"/>
</dbReference>
<evidence type="ECO:0000256" key="2">
    <source>
        <dbReference type="ARBA" id="ARBA00023012"/>
    </source>
</evidence>
<dbReference type="InterPro" id="IPR011006">
    <property type="entry name" value="CheY-like_superfamily"/>
</dbReference>
<dbReference type="GO" id="GO:0005829">
    <property type="term" value="C:cytosol"/>
    <property type="evidence" value="ECO:0007669"/>
    <property type="project" value="TreeGrafter"/>
</dbReference>
<dbReference type="GO" id="GO:0000156">
    <property type="term" value="F:phosphorelay response regulator activity"/>
    <property type="evidence" value="ECO:0007669"/>
    <property type="project" value="TreeGrafter"/>
</dbReference>
<name>A0A8J7YQN1_9ARCH</name>
<dbReference type="EMBL" id="JAHEAC010000150">
    <property type="protein sequence ID" value="MBX8645033.1"/>
    <property type="molecule type" value="Genomic_DNA"/>
</dbReference>
<dbReference type="AlphaFoldDB" id="A0A8J7YQN1"/>
<gene>
    <name evidence="8" type="ORF">KIY12_10015</name>
</gene>
<evidence type="ECO:0000259" key="7">
    <source>
        <dbReference type="PROSITE" id="PS50110"/>
    </source>
</evidence>
<feature type="modified residue" description="4-aspartylphosphate" evidence="6">
    <location>
        <position position="55"/>
    </location>
</feature>
<dbReference type="GO" id="GO:0006355">
    <property type="term" value="P:regulation of DNA-templated transcription"/>
    <property type="evidence" value="ECO:0007669"/>
    <property type="project" value="TreeGrafter"/>
</dbReference>
<keyword evidence="2" id="KW-0902">Two-component regulatory system</keyword>
<dbReference type="PROSITE" id="PS50110">
    <property type="entry name" value="RESPONSE_REGULATORY"/>
    <property type="match status" value="1"/>
</dbReference>
<sequence>MAKLKILVVDDSWPTRTAIAEALEANGYEVVASGKDGNDAVALYNQTRPDVMILDIMMPGRDGLDAVSEIRLIDPQANIIVESARDDEALKLRAKILGVSAYLVKPFGLAELTEALKPFSSLERTKELMR</sequence>
<evidence type="ECO:0000256" key="4">
    <source>
        <dbReference type="ARBA" id="ARBA00023125"/>
    </source>
</evidence>
<keyword evidence="5" id="KW-0804">Transcription</keyword>
<dbReference type="Gene3D" id="3.40.50.2300">
    <property type="match status" value="1"/>
</dbReference>
<dbReference type="InterPro" id="IPR001789">
    <property type="entry name" value="Sig_transdc_resp-reg_receiver"/>
</dbReference>
<organism evidence="8 9">
    <name type="scientific">Candidatus Sysuiplasma superficiale</name>
    <dbReference type="NCBI Taxonomy" id="2823368"/>
    <lineage>
        <taxon>Archaea</taxon>
        <taxon>Methanobacteriati</taxon>
        <taxon>Thermoplasmatota</taxon>
        <taxon>Thermoplasmata</taxon>
        <taxon>Candidatus Sysuiplasmatales</taxon>
        <taxon>Candidatus Sysuiplasmataceae</taxon>
        <taxon>Candidatus Sysuiplasma</taxon>
    </lineage>
</organism>
<keyword evidence="3" id="KW-0805">Transcription regulation</keyword>
<evidence type="ECO:0000256" key="6">
    <source>
        <dbReference type="PROSITE-ProRule" id="PRU00169"/>
    </source>
</evidence>
<dbReference type="Pfam" id="PF00072">
    <property type="entry name" value="Response_reg"/>
    <property type="match status" value="1"/>
</dbReference>
<dbReference type="PANTHER" id="PTHR48111:SF1">
    <property type="entry name" value="TWO-COMPONENT RESPONSE REGULATOR ORR33"/>
    <property type="match status" value="1"/>
</dbReference>
<proteinExistence type="predicted"/>
<dbReference type="InterPro" id="IPR039420">
    <property type="entry name" value="WalR-like"/>
</dbReference>
<evidence type="ECO:0000313" key="9">
    <source>
        <dbReference type="Proteomes" id="UP000750197"/>
    </source>
</evidence>
<evidence type="ECO:0000256" key="3">
    <source>
        <dbReference type="ARBA" id="ARBA00023015"/>
    </source>
</evidence>
<dbReference type="PANTHER" id="PTHR48111">
    <property type="entry name" value="REGULATOR OF RPOS"/>
    <property type="match status" value="1"/>
</dbReference>
<feature type="domain" description="Response regulatory" evidence="7">
    <location>
        <begin position="5"/>
        <end position="120"/>
    </location>
</feature>
<accession>A0A8J7YQN1</accession>
<evidence type="ECO:0000256" key="1">
    <source>
        <dbReference type="ARBA" id="ARBA00022553"/>
    </source>
</evidence>
<dbReference type="SUPFAM" id="SSF52172">
    <property type="entry name" value="CheY-like"/>
    <property type="match status" value="1"/>
</dbReference>
<reference evidence="8" key="1">
    <citation type="submission" date="2021-05" db="EMBL/GenBank/DDBJ databases">
        <title>Genomic insights into ecological role and evolution of a novel Thermoplasmata order Candidatus Sysuiplasmatales.</title>
        <authorList>
            <person name="Yuan Y."/>
        </authorList>
    </citation>
    <scope>NUCLEOTIDE SEQUENCE</scope>
    <source>
        <strain evidence="8">TUT19-bin139</strain>
    </source>
</reference>
<keyword evidence="4" id="KW-0238">DNA-binding</keyword>
<keyword evidence="1 6" id="KW-0597">Phosphoprotein</keyword>
<dbReference type="Proteomes" id="UP000750197">
    <property type="component" value="Unassembled WGS sequence"/>
</dbReference>